<gene>
    <name evidence="5 8" type="primary">prmC</name>
    <name evidence="8" type="ORF">ES675_11850</name>
</gene>
<dbReference type="InterPro" id="IPR002052">
    <property type="entry name" value="DNA_methylase_N6_adenine_CS"/>
</dbReference>
<dbReference type="AlphaFoldDB" id="A0A5D0QTG2"/>
<evidence type="ECO:0000259" key="6">
    <source>
        <dbReference type="Pfam" id="PF05175"/>
    </source>
</evidence>
<keyword evidence="9" id="KW-1185">Reference proteome</keyword>
<dbReference type="OrthoDB" id="9800643at2"/>
<evidence type="ECO:0000256" key="1">
    <source>
        <dbReference type="ARBA" id="ARBA00022603"/>
    </source>
</evidence>
<dbReference type="NCBIfam" id="TIGR03534">
    <property type="entry name" value="RF_mod_PrmC"/>
    <property type="match status" value="1"/>
</dbReference>
<dbReference type="Gene3D" id="3.40.50.150">
    <property type="entry name" value="Vaccinia Virus protein VP39"/>
    <property type="match status" value="1"/>
</dbReference>
<comment type="caution">
    <text evidence="5">Lacks conserved residue(s) required for the propagation of feature annotation.</text>
</comment>
<feature type="binding site" evidence="5">
    <location>
        <begin position="123"/>
        <end position="127"/>
    </location>
    <ligand>
        <name>S-adenosyl-L-methionine</name>
        <dbReference type="ChEBI" id="CHEBI:59789"/>
    </ligand>
</feature>
<dbReference type="PROSITE" id="PS00092">
    <property type="entry name" value="N6_MTASE"/>
    <property type="match status" value="1"/>
</dbReference>
<dbReference type="Pfam" id="PF05175">
    <property type="entry name" value="MTS"/>
    <property type="match status" value="1"/>
</dbReference>
<dbReference type="InterPro" id="IPR019874">
    <property type="entry name" value="RF_methyltr_PrmC"/>
</dbReference>
<evidence type="ECO:0000256" key="4">
    <source>
        <dbReference type="ARBA" id="ARBA00048391"/>
    </source>
</evidence>
<comment type="function">
    <text evidence="5">Methylates the class 1 translation termination release factors RF1/PrfA and RF2/PrfB on the glutamine residue of the universally conserved GGQ motif.</text>
</comment>
<dbReference type="RefSeq" id="WP_066251379.1">
    <property type="nucleotide sequence ID" value="NZ_VSKL01000004.1"/>
</dbReference>
<dbReference type="EC" id="2.1.1.297" evidence="5"/>
<dbReference type="Gene3D" id="1.10.8.10">
    <property type="entry name" value="DNA helicase RuvA subunit, C-terminal domain"/>
    <property type="match status" value="1"/>
</dbReference>
<dbReference type="GO" id="GO:0102559">
    <property type="term" value="F:peptide chain release factor N(5)-glutamine methyltransferase activity"/>
    <property type="evidence" value="ECO:0007669"/>
    <property type="project" value="UniProtKB-EC"/>
</dbReference>
<dbReference type="EMBL" id="VSKL01000004">
    <property type="protein sequence ID" value="TYB72447.1"/>
    <property type="molecule type" value="Genomic_DNA"/>
</dbReference>
<dbReference type="NCBIfam" id="TIGR00536">
    <property type="entry name" value="hemK_fam"/>
    <property type="match status" value="1"/>
</dbReference>
<dbReference type="PANTHER" id="PTHR18895:SF74">
    <property type="entry name" value="MTRF1L RELEASE FACTOR GLUTAMINE METHYLTRANSFERASE"/>
    <property type="match status" value="1"/>
</dbReference>
<comment type="caution">
    <text evidence="8">The sequence shown here is derived from an EMBL/GenBank/DDBJ whole genome shotgun (WGS) entry which is preliminary data.</text>
</comment>
<keyword evidence="2 5" id="KW-0808">Transferase</keyword>
<evidence type="ECO:0000256" key="2">
    <source>
        <dbReference type="ARBA" id="ARBA00022679"/>
    </source>
</evidence>
<dbReference type="HAMAP" id="MF_02126">
    <property type="entry name" value="RF_methyltr_PrmC"/>
    <property type="match status" value="1"/>
</dbReference>
<keyword evidence="1 5" id="KW-0489">Methyltransferase</keyword>
<name>A0A5D0QTG2_9FLAO</name>
<protein>
    <recommendedName>
        <fullName evidence="5">Release factor glutamine methyltransferase</fullName>
        <shortName evidence="5">RF MTase</shortName>
        <ecNumber evidence="5">2.1.1.297</ecNumber>
    </recommendedName>
    <alternativeName>
        <fullName evidence="5">N5-glutamine methyltransferase PrmC</fullName>
    </alternativeName>
    <alternativeName>
        <fullName evidence="5">Protein-(glutamine-N5) MTase PrmC</fullName>
    </alternativeName>
    <alternativeName>
        <fullName evidence="5">Protein-glutamine N-methyltransferase PrmC</fullName>
    </alternativeName>
</protein>
<accession>A0A5D0QTG2</accession>
<evidence type="ECO:0000259" key="7">
    <source>
        <dbReference type="Pfam" id="PF17827"/>
    </source>
</evidence>
<evidence type="ECO:0000256" key="5">
    <source>
        <dbReference type="HAMAP-Rule" id="MF_02126"/>
    </source>
</evidence>
<organism evidence="8 9">
    <name type="scientific">Bizionia algoritergicola</name>
    <dbReference type="NCBI Taxonomy" id="291187"/>
    <lineage>
        <taxon>Bacteria</taxon>
        <taxon>Pseudomonadati</taxon>
        <taxon>Bacteroidota</taxon>
        <taxon>Flavobacteriia</taxon>
        <taxon>Flavobacteriales</taxon>
        <taxon>Flavobacteriaceae</taxon>
        <taxon>Bizionia</taxon>
    </lineage>
</organism>
<dbReference type="Proteomes" id="UP000324358">
    <property type="component" value="Unassembled WGS sequence"/>
</dbReference>
<dbReference type="InterPro" id="IPR050320">
    <property type="entry name" value="N5-glutamine_MTase"/>
</dbReference>
<feature type="domain" description="Release factor glutamine methyltransferase N-terminal" evidence="7">
    <location>
        <begin position="29"/>
        <end position="76"/>
    </location>
</feature>
<feature type="binding site" evidence="5">
    <location>
        <position position="146"/>
    </location>
    <ligand>
        <name>S-adenosyl-L-methionine</name>
        <dbReference type="ChEBI" id="CHEBI:59789"/>
    </ligand>
</feature>
<dbReference type="InterPro" id="IPR029063">
    <property type="entry name" value="SAM-dependent_MTases_sf"/>
</dbReference>
<dbReference type="InterPro" id="IPR007848">
    <property type="entry name" value="Small_mtfrase_dom"/>
</dbReference>
<dbReference type="GO" id="GO:0003676">
    <property type="term" value="F:nucleic acid binding"/>
    <property type="evidence" value="ECO:0007669"/>
    <property type="project" value="InterPro"/>
</dbReference>
<dbReference type="PANTHER" id="PTHR18895">
    <property type="entry name" value="HEMK METHYLTRANSFERASE"/>
    <property type="match status" value="1"/>
</dbReference>
<dbReference type="InterPro" id="IPR040758">
    <property type="entry name" value="PrmC_N"/>
</dbReference>
<dbReference type="CDD" id="cd02440">
    <property type="entry name" value="AdoMet_MTases"/>
    <property type="match status" value="1"/>
</dbReference>
<dbReference type="GO" id="GO:0032259">
    <property type="term" value="P:methylation"/>
    <property type="evidence" value="ECO:0007669"/>
    <property type="project" value="UniProtKB-KW"/>
</dbReference>
<proteinExistence type="inferred from homology"/>
<evidence type="ECO:0000313" key="9">
    <source>
        <dbReference type="Proteomes" id="UP000324358"/>
    </source>
</evidence>
<dbReference type="InterPro" id="IPR004556">
    <property type="entry name" value="HemK-like"/>
</dbReference>
<comment type="similarity">
    <text evidence="5">Belongs to the protein N5-glutamine methyltransferase family. PrmC subfamily.</text>
</comment>
<dbReference type="SUPFAM" id="SSF53335">
    <property type="entry name" value="S-adenosyl-L-methionine-dependent methyltransferases"/>
    <property type="match status" value="1"/>
</dbReference>
<evidence type="ECO:0000256" key="3">
    <source>
        <dbReference type="ARBA" id="ARBA00022691"/>
    </source>
</evidence>
<feature type="binding site" evidence="5">
    <location>
        <begin position="194"/>
        <end position="197"/>
    </location>
    <ligand>
        <name>substrate</name>
    </ligand>
</feature>
<feature type="binding site" evidence="5">
    <location>
        <position position="194"/>
    </location>
    <ligand>
        <name>S-adenosyl-L-methionine</name>
        <dbReference type="ChEBI" id="CHEBI:59789"/>
    </ligand>
</feature>
<evidence type="ECO:0000313" key="8">
    <source>
        <dbReference type="EMBL" id="TYB72447.1"/>
    </source>
</evidence>
<reference evidence="8 9" key="1">
    <citation type="submission" date="2019-08" db="EMBL/GenBank/DDBJ databases">
        <title>Genomes of Antarctic Bizionia species.</title>
        <authorList>
            <person name="Bowman J.P."/>
        </authorList>
    </citation>
    <scope>NUCLEOTIDE SEQUENCE [LARGE SCALE GENOMIC DNA]</scope>
    <source>
        <strain evidence="8 9">APA-1</strain>
    </source>
</reference>
<sequence length="288" mass="32726">MILKEIQIIFHKELDSIYGTDEVGSFFNILIDFYLGLNRIALVLEPNYTITKEEEQPLFEALSRLKLEEPIQHIIGETEFYGLPFKVNKHTLIPRPETEELVDLILKSLSGKKDQPLKLLDIGTGTGCIAISLAKHLPNAHVFAVDVSPEALKVTRENAKLNNVSITCIEDSILDIQNDMLKSAIGFFDVIVSNPPYVRDLEKVEIKNNVLQHEPHLALFVKDDNPLQFYKAISDYAMTALKESGLLFFEINQYLGAEMKTLLKTALYKDIELKNDMFGNQRMLKGMK</sequence>
<dbReference type="Pfam" id="PF17827">
    <property type="entry name" value="PrmC_N"/>
    <property type="match status" value="1"/>
</dbReference>
<comment type="catalytic activity">
    <reaction evidence="4 5">
        <text>L-glutaminyl-[peptide chain release factor] + S-adenosyl-L-methionine = N(5)-methyl-L-glutaminyl-[peptide chain release factor] + S-adenosyl-L-homocysteine + H(+)</text>
        <dbReference type="Rhea" id="RHEA:42896"/>
        <dbReference type="Rhea" id="RHEA-COMP:10271"/>
        <dbReference type="Rhea" id="RHEA-COMP:10272"/>
        <dbReference type="ChEBI" id="CHEBI:15378"/>
        <dbReference type="ChEBI" id="CHEBI:30011"/>
        <dbReference type="ChEBI" id="CHEBI:57856"/>
        <dbReference type="ChEBI" id="CHEBI:59789"/>
        <dbReference type="ChEBI" id="CHEBI:61891"/>
        <dbReference type="EC" id="2.1.1.297"/>
    </reaction>
</comment>
<keyword evidence="3 5" id="KW-0949">S-adenosyl-L-methionine</keyword>
<feature type="domain" description="Methyltransferase small" evidence="6">
    <location>
        <begin position="104"/>
        <end position="211"/>
    </location>
</feature>